<comment type="caution">
    <text evidence="1">The sequence shown here is derived from an EMBL/GenBank/DDBJ whole genome shotgun (WGS) entry which is preliminary data.</text>
</comment>
<dbReference type="Proteomes" id="UP001580928">
    <property type="component" value="Unassembled WGS sequence"/>
</dbReference>
<dbReference type="EMBL" id="JBBVGT010000002">
    <property type="protein sequence ID" value="MFB5946132.1"/>
    <property type="molecule type" value="Genomic_DNA"/>
</dbReference>
<accession>A0ABV5CIB4</accession>
<dbReference type="RefSeq" id="WP_375557661.1">
    <property type="nucleotide sequence ID" value="NZ_JBBVGT010000002.1"/>
</dbReference>
<name>A0ABV5CIB4_9SPHI</name>
<sequence>MGILIGVGQTRPKFPHDYYYGIEFDTEVASPTCTRIGRPELHVSLPVQSRMRGCLLNDNGTVRYYLNPNDWSRRDTGSASDLTGAHGQVMIEVPESFWRFEYEGTKRRVLISEHSLPGFYKVPTFYISAYEATINRTNNKLSSVANMSPDYRGGNNSATNDAASNTLLGKPATATSLIDFRAYAQNRGAKYSALVYDDYKYVAWLFHVEYATLNSQLPFTSQPTSEGYKQGGLGDGVTNLNSTLWSNFSSYYPVIPCGHSDSLGNKSGEVAYTMPVEYDASGVVTYVNRYRGIENPFGHIYKFADGINILIQSDAEGGQSQMFVCSDPALFTHLNNDNYEFRGLLPRESGVYIKEMLMGEKGDYMPFSVVGASATTFFCDRFYTTIPETGDSMLAVLFGGSSLHGASAGFGISYASYSASSTNASIGSRLCCRS</sequence>
<protein>
    <submittedName>
        <fullName evidence="1">Uncharacterized protein</fullName>
    </submittedName>
</protein>
<reference evidence="1 2" key="1">
    <citation type="submission" date="2024-04" db="EMBL/GenBank/DDBJ databases">
        <title>Albibacterium profundi sp. nov., isolated from sediment of the Challenger Deep of Mariana Trench.</title>
        <authorList>
            <person name="Wang Y."/>
        </authorList>
    </citation>
    <scope>NUCLEOTIDE SEQUENCE [LARGE SCALE GENOMIC DNA]</scope>
    <source>
        <strain evidence="1 2">RHL897</strain>
    </source>
</reference>
<evidence type="ECO:0000313" key="1">
    <source>
        <dbReference type="EMBL" id="MFB5946132.1"/>
    </source>
</evidence>
<organism evidence="1 2">
    <name type="scientific">Albibacterium profundi</name>
    <dbReference type="NCBI Taxonomy" id="3134906"/>
    <lineage>
        <taxon>Bacteria</taxon>
        <taxon>Pseudomonadati</taxon>
        <taxon>Bacteroidota</taxon>
        <taxon>Sphingobacteriia</taxon>
        <taxon>Sphingobacteriales</taxon>
        <taxon>Sphingobacteriaceae</taxon>
        <taxon>Albibacterium</taxon>
    </lineage>
</organism>
<evidence type="ECO:0000313" key="2">
    <source>
        <dbReference type="Proteomes" id="UP001580928"/>
    </source>
</evidence>
<keyword evidence="2" id="KW-1185">Reference proteome</keyword>
<proteinExistence type="predicted"/>
<gene>
    <name evidence="1" type="ORF">WKR92_09835</name>
</gene>